<protein>
    <submittedName>
        <fullName evidence="1">Uncharacterized protein</fullName>
    </submittedName>
</protein>
<proteinExistence type="predicted"/>
<dbReference type="GeneID" id="63210291"/>
<gene>
    <name evidence="1" type="primary">71</name>
    <name evidence="1" type="ORF">SEA_AZIZ_71</name>
</gene>
<evidence type="ECO:0000313" key="2">
    <source>
        <dbReference type="Proteomes" id="UP000515890"/>
    </source>
</evidence>
<sequence length="72" mass="8370">MKVWAAAVMNNGGDHYVFVSLTEEGIQEQILETARFEYGDEPDDFEPDDLAPTYDDWLLEQYLIQVEQEIDL</sequence>
<evidence type="ECO:0000313" key="1">
    <source>
        <dbReference type="EMBL" id="QNJ56731.1"/>
    </source>
</evidence>
<reference evidence="2" key="2">
    <citation type="journal article" date="2021" name="Microbiol. Resour. Announc.">
        <title>Genome Sequences of Subcluster M2 Mycobacteriophages Estes and Aziz.</title>
        <authorList>
            <person name="Fitzgerald S.K."/>
            <person name="Johnson E.H."/>
            <person name="Storz S.H.R."/>
            <person name="Ballard C."/>
            <person name="Battaglia S."/>
            <person name="Boice M."/>
            <person name="Bramwell-Butcher J."/>
            <person name="Dedinsky M."/>
            <person name="DeKlotz J."/>
            <person name="Diaz I."/>
            <person name="Engley A."/>
            <person name="Ernst L."/>
            <person name="Gonzales E."/>
            <person name="Groscost A."/>
            <person name="Grosser P."/>
            <person name="Haider A."/>
            <person name="Harrison M."/>
            <person name="Husler K."/>
            <person name="Lau J."/>
            <person name="Monlux M."/>
            <person name="Paratore J."/>
            <person name="Ruesch T."/>
            <person name="Schlesinger M."/>
            <person name="Scholes A."/>
            <person name="Poxleitner M.K."/>
            <person name="Anders K.R."/>
        </authorList>
    </citation>
    <scope>NUCLEOTIDE SEQUENCE [LARGE SCALE GENOMIC DNA]</scope>
</reference>
<dbReference type="RefSeq" id="YP_010013676.1">
    <property type="nucleotide sequence ID" value="NC_053513.1"/>
</dbReference>
<accession>A0A7G8LHK9</accession>
<dbReference type="KEGG" id="vg:63210291"/>
<organism evidence="1 2">
    <name type="scientific">Mycobacterium phage Aziz</name>
    <dbReference type="NCBI Taxonomy" id="2762281"/>
    <lineage>
        <taxon>Viruses</taxon>
        <taxon>Duplodnaviria</taxon>
        <taxon>Heunggongvirae</taxon>
        <taxon>Uroviricota</taxon>
        <taxon>Caudoviricetes</taxon>
        <taxon>Vilmaviridae</taxon>
        <taxon>Mclasvirinae</taxon>
        <taxon>Reyvirus</taxon>
        <taxon>Reyvirus aziz</taxon>
    </lineage>
</organism>
<reference evidence="1 2" key="1">
    <citation type="submission" date="2020-06" db="EMBL/GenBank/DDBJ databases">
        <authorList>
            <person name="Ruesch T."/>
            <person name="Stepniewski C."/>
            <person name="Ballard C."/>
            <person name="Battaglia S."/>
            <person name="Diaz I."/>
            <person name="Engley A."/>
            <person name="Erickson A."/>
            <person name="Ernst L."/>
            <person name="Gonzales E."/>
            <person name="Haider A."/>
            <person name="Harrison M."/>
            <person name="Moore J."/>
            <person name="Paratore J."/>
            <person name="Rafanan A."/>
            <person name="Storz S."/>
            <person name="Poxleitner M.K."/>
            <person name="Anders K.R."/>
            <person name="Garlena R.A."/>
            <person name="Russell D.A."/>
            <person name="Pope W.H."/>
            <person name="Jacobs-Sera D."/>
            <person name="Hatfull G.F."/>
        </authorList>
    </citation>
    <scope>NUCLEOTIDE SEQUENCE [LARGE SCALE GENOMIC DNA]</scope>
</reference>
<keyword evidence="2" id="KW-1185">Reference proteome</keyword>
<dbReference type="Proteomes" id="UP000515890">
    <property type="component" value="Segment"/>
</dbReference>
<name>A0A7G8LHK9_9CAUD</name>
<dbReference type="EMBL" id="MT658802">
    <property type="protein sequence ID" value="QNJ56731.1"/>
    <property type="molecule type" value="Genomic_DNA"/>
</dbReference>